<sequence length="61" mass="6957">MNIKVSAFFVWYFAMSCSRWPVKVNTAPEIFVIIRREAAHPSTKENINKDNIVNTNASDAI</sequence>
<evidence type="ECO:0000313" key="1">
    <source>
        <dbReference type="EMBL" id="PIU75162.1"/>
    </source>
</evidence>
<accession>A0A2M7AX19</accession>
<proteinExistence type="predicted"/>
<gene>
    <name evidence="1" type="ORF">COS76_02250</name>
</gene>
<dbReference type="AlphaFoldDB" id="A0A2M7AX19"/>
<name>A0A2M7AX19_9BACT</name>
<dbReference type="Proteomes" id="UP000228775">
    <property type="component" value="Unassembled WGS sequence"/>
</dbReference>
<dbReference type="PROSITE" id="PS51257">
    <property type="entry name" value="PROKAR_LIPOPROTEIN"/>
    <property type="match status" value="1"/>
</dbReference>
<comment type="caution">
    <text evidence="1">The sequence shown here is derived from an EMBL/GenBank/DDBJ whole genome shotgun (WGS) entry which is preliminary data.</text>
</comment>
<organism evidence="1 2">
    <name type="scientific">Candidatus Portnoybacteria bacterium CG06_land_8_20_14_3_00_39_12</name>
    <dbReference type="NCBI Taxonomy" id="1974809"/>
    <lineage>
        <taxon>Bacteria</taxon>
        <taxon>Candidatus Portnoyibacteriota</taxon>
    </lineage>
</organism>
<evidence type="ECO:0008006" key="3">
    <source>
        <dbReference type="Google" id="ProtNLM"/>
    </source>
</evidence>
<dbReference type="EMBL" id="PEVY01000048">
    <property type="protein sequence ID" value="PIU75162.1"/>
    <property type="molecule type" value="Genomic_DNA"/>
</dbReference>
<protein>
    <recommendedName>
        <fullName evidence="3">Lipoprotein</fullName>
    </recommendedName>
</protein>
<reference evidence="2" key="1">
    <citation type="submission" date="2017-09" db="EMBL/GenBank/DDBJ databases">
        <title>Depth-based differentiation of microbial function through sediment-hosted aquifers and enrichment of novel symbionts in the deep terrestrial subsurface.</title>
        <authorList>
            <person name="Probst A.J."/>
            <person name="Ladd B."/>
            <person name="Jarett J.K."/>
            <person name="Geller-Mcgrath D.E."/>
            <person name="Sieber C.M.K."/>
            <person name="Emerson J.B."/>
            <person name="Anantharaman K."/>
            <person name="Thomas B.C."/>
            <person name="Malmstrom R."/>
            <person name="Stieglmeier M."/>
            <person name="Klingl A."/>
            <person name="Woyke T."/>
            <person name="Ryan C.M."/>
            <person name="Banfield J.F."/>
        </authorList>
    </citation>
    <scope>NUCLEOTIDE SEQUENCE [LARGE SCALE GENOMIC DNA]</scope>
</reference>
<evidence type="ECO:0000313" key="2">
    <source>
        <dbReference type="Proteomes" id="UP000228775"/>
    </source>
</evidence>